<dbReference type="PROSITE" id="PS52008">
    <property type="entry name" value="GH81"/>
    <property type="match status" value="1"/>
</dbReference>
<keyword evidence="5" id="KW-0119">Carbohydrate metabolism</keyword>
<feature type="domain" description="Glycosyl hydrolase family 81 N-terminal" evidence="9">
    <location>
        <begin position="2"/>
        <end position="310"/>
    </location>
</feature>
<organism evidence="11 12">
    <name type="scientific">Tuber melanosporum (strain Mel28)</name>
    <name type="common">Perigord black truffle</name>
    <dbReference type="NCBI Taxonomy" id="656061"/>
    <lineage>
        <taxon>Eukaryota</taxon>
        <taxon>Fungi</taxon>
        <taxon>Dikarya</taxon>
        <taxon>Ascomycota</taxon>
        <taxon>Pezizomycotina</taxon>
        <taxon>Pezizomycetes</taxon>
        <taxon>Pezizales</taxon>
        <taxon>Tuberaceae</taxon>
        <taxon>Tuber</taxon>
    </lineage>
</organism>
<evidence type="ECO:0000256" key="6">
    <source>
        <dbReference type="ARBA" id="ARBA00023295"/>
    </source>
</evidence>
<dbReference type="GO" id="GO:0052861">
    <property type="term" value="F:endo-1,3(4)-beta-glucanase activity"/>
    <property type="evidence" value="ECO:0007669"/>
    <property type="project" value="InterPro"/>
</dbReference>
<dbReference type="Proteomes" id="UP000006911">
    <property type="component" value="Unassembled WGS sequence"/>
</dbReference>
<dbReference type="GO" id="GO:0009986">
    <property type="term" value="C:cell surface"/>
    <property type="evidence" value="ECO:0007669"/>
    <property type="project" value="TreeGrafter"/>
</dbReference>
<dbReference type="InterPro" id="IPR040720">
    <property type="entry name" value="GH81_C"/>
</dbReference>
<evidence type="ECO:0000256" key="8">
    <source>
        <dbReference type="ARBA" id="ARBA00023326"/>
    </source>
</evidence>
<name>D5GC07_TUBMM</name>
<evidence type="ECO:0000256" key="7">
    <source>
        <dbReference type="ARBA" id="ARBA00023316"/>
    </source>
</evidence>
<keyword evidence="7" id="KW-0961">Cell wall biogenesis/degradation</keyword>
<evidence type="ECO:0000313" key="12">
    <source>
        <dbReference type="Proteomes" id="UP000006911"/>
    </source>
</evidence>
<sequence length="697" mass="78268">MPYNLAWMNGTRKGLLGLAADTIDLTKRKFGPKNGPGGAVEFYSNAFNPRIILGSTELRKGVSDIRVFDPAGQSARVRIYADANGYNTGIPDEGNATKIIDIPICNGMGFVSAEYHELTPVISSIVAVEDIRQLPSGNELITKYIIRFADDADSWLVYAHHRSIEEAKSTPFRLQSVGTTRLEARYLFTGLLQVAHLSLDNRGHAGREALLDYTTGSYCAGVEINAQITGPYADSGEYQMRFKRAGQRKSPLLMYALPHHVKTFHNSTVANIHRVFKLPSPANGMMYGVIADTWRLKVESLPVEIGWLPLGQEGCASFPPDVLQQIHTVARIEVGQNLTLQTHANPSMYFSGKAYAKYAFLCYSTLHVLKDPGLTRLCLSRLKNDFALFAENRQKNKMVYDTTWGGIVSIRAFEGAEPSGDIDFGNYLYNDHHFHYSYHIQAAALIVQLDKDLGNSNTWFRGNREWVNSLLRDYANPSKEDRYFPVFRNFDWYHGHSWARGLLSCGDSKDEESSSEDLNSLYAQKLWGIAIDDRSMIARANLMLGILKVSTNEYMLMSKGNQNHPKEFVGNLVTGILAESKADHKTYFGSYKEYIQGIHMIPVTAMSPYIRSAEFCELEYQTYFSKGLHYGKSGADKVWAGIIEANRAIFDPKRSWEFFNSRVFDDTMIDGGTSRTWFMILSAGMGGLNINETCHIK</sequence>
<keyword evidence="4" id="KW-0378">Hydrolase</keyword>
<evidence type="ECO:0000256" key="2">
    <source>
        <dbReference type="ARBA" id="ARBA00010730"/>
    </source>
</evidence>
<dbReference type="eggNOG" id="KOG2254">
    <property type="taxonomic scope" value="Eukaryota"/>
</dbReference>
<dbReference type="PANTHER" id="PTHR31983">
    <property type="entry name" value="ENDO-1,3(4)-BETA-GLUCANASE 1"/>
    <property type="match status" value="1"/>
</dbReference>
<dbReference type="HOGENOM" id="CLU_005482_2_0_1"/>
<dbReference type="STRING" id="656061.D5GC07"/>
<comment type="catalytic activity">
    <reaction evidence="1">
        <text>Hydrolysis of (1-&gt;3)-beta-D-glucosidic linkages in (1-&gt;3)-beta-D-glucans.</text>
        <dbReference type="EC" id="3.2.1.39"/>
    </reaction>
</comment>
<dbReference type="InterPro" id="IPR040451">
    <property type="entry name" value="GH81_N"/>
</dbReference>
<comment type="similarity">
    <text evidence="2">Belongs to the glycosyl hydrolase 81 family.</text>
</comment>
<evidence type="ECO:0000256" key="1">
    <source>
        <dbReference type="ARBA" id="ARBA00000382"/>
    </source>
</evidence>
<reference evidence="11 12" key="1">
    <citation type="journal article" date="2010" name="Nature">
        <title>Perigord black truffle genome uncovers evolutionary origins and mechanisms of symbiosis.</title>
        <authorList>
            <person name="Martin F."/>
            <person name="Kohler A."/>
            <person name="Murat C."/>
            <person name="Balestrini R."/>
            <person name="Coutinho P.M."/>
            <person name="Jaillon O."/>
            <person name="Montanini B."/>
            <person name="Morin E."/>
            <person name="Noel B."/>
            <person name="Percudani R."/>
            <person name="Porcel B."/>
            <person name="Rubini A."/>
            <person name="Amicucci A."/>
            <person name="Amselem J."/>
            <person name="Anthouard V."/>
            <person name="Arcioni S."/>
            <person name="Artiguenave F."/>
            <person name="Aury J.M."/>
            <person name="Ballario P."/>
            <person name="Bolchi A."/>
            <person name="Brenna A."/>
            <person name="Brun A."/>
            <person name="Buee M."/>
            <person name="Cantarel B."/>
            <person name="Chevalier G."/>
            <person name="Couloux A."/>
            <person name="Da Silva C."/>
            <person name="Denoeud F."/>
            <person name="Duplessis S."/>
            <person name="Ghignone S."/>
            <person name="Hilselberger B."/>
            <person name="Iotti M."/>
            <person name="Marcais B."/>
            <person name="Mello A."/>
            <person name="Miranda M."/>
            <person name="Pacioni G."/>
            <person name="Quesneville H."/>
            <person name="Riccioni C."/>
            <person name="Ruotolo R."/>
            <person name="Splivallo R."/>
            <person name="Stocchi V."/>
            <person name="Tisserant E."/>
            <person name="Viscomi A.R."/>
            <person name="Zambonelli A."/>
            <person name="Zampieri E."/>
            <person name="Henrissat B."/>
            <person name="Lebrun M.H."/>
            <person name="Paolocci F."/>
            <person name="Bonfante P."/>
            <person name="Ottonello S."/>
            <person name="Wincker P."/>
        </authorList>
    </citation>
    <scope>NUCLEOTIDE SEQUENCE [LARGE SCALE GENOMIC DNA]</scope>
    <source>
        <strain evidence="11 12">Mel28</strain>
    </source>
</reference>
<gene>
    <name evidence="11" type="ORF">GSTUM_00005750001</name>
</gene>
<dbReference type="GO" id="GO:0000272">
    <property type="term" value="P:polysaccharide catabolic process"/>
    <property type="evidence" value="ECO:0007669"/>
    <property type="project" value="UniProtKB-KW"/>
</dbReference>
<keyword evidence="12" id="KW-1185">Reference proteome</keyword>
<proteinExistence type="inferred from homology"/>
<evidence type="ECO:0000256" key="4">
    <source>
        <dbReference type="ARBA" id="ARBA00022801"/>
    </source>
</evidence>
<dbReference type="PANTHER" id="PTHR31983:SF0">
    <property type="entry name" value="GLUCAN ENDO-1,3-BETA-D-GLUCOSIDASE 2"/>
    <property type="match status" value="1"/>
</dbReference>
<evidence type="ECO:0000256" key="5">
    <source>
        <dbReference type="ARBA" id="ARBA00023277"/>
    </source>
</evidence>
<protein>
    <recommendedName>
        <fullName evidence="3">glucan endo-1,3-beta-D-glucosidase</fullName>
        <ecNumber evidence="3">3.2.1.39</ecNumber>
    </recommendedName>
</protein>
<feature type="domain" description="Glycosyl hydrolase family 81 C-terminal" evidence="10">
    <location>
        <begin position="321"/>
        <end position="679"/>
    </location>
</feature>
<evidence type="ECO:0000259" key="9">
    <source>
        <dbReference type="Pfam" id="PF03639"/>
    </source>
</evidence>
<dbReference type="AlphaFoldDB" id="D5GC07"/>
<dbReference type="Gene3D" id="1.10.287.1170">
    <property type="entry name" value="glycoside hydrolase family 81 endo-[beta] glucanase"/>
    <property type="match status" value="1"/>
</dbReference>
<dbReference type="GeneID" id="9181319"/>
<dbReference type="GO" id="GO:0071555">
    <property type="term" value="P:cell wall organization"/>
    <property type="evidence" value="ECO:0007669"/>
    <property type="project" value="UniProtKB-KW"/>
</dbReference>
<keyword evidence="6" id="KW-0326">Glycosidase</keyword>
<dbReference type="Pfam" id="PF03639">
    <property type="entry name" value="Glyco_hydro_81"/>
    <property type="match status" value="1"/>
</dbReference>
<evidence type="ECO:0000256" key="3">
    <source>
        <dbReference type="ARBA" id="ARBA00012780"/>
    </source>
</evidence>
<dbReference type="KEGG" id="tml:GSTUM_00005750001"/>
<evidence type="ECO:0000259" key="10">
    <source>
        <dbReference type="Pfam" id="PF17652"/>
    </source>
</evidence>
<dbReference type="Gene3D" id="2.70.98.30">
    <property type="entry name" value="Golgi alpha-mannosidase II, domain 4"/>
    <property type="match status" value="1"/>
</dbReference>
<dbReference type="EC" id="3.2.1.39" evidence="3"/>
<dbReference type="OMA" id="WCLPHHQ"/>
<evidence type="ECO:0000313" key="11">
    <source>
        <dbReference type="EMBL" id="CAZ82050.1"/>
    </source>
</evidence>
<dbReference type="InterPro" id="IPR005200">
    <property type="entry name" value="Endo-beta-glucanase"/>
</dbReference>
<dbReference type="InParanoid" id="D5GC07"/>
<keyword evidence="8" id="KW-0624">Polysaccharide degradation</keyword>
<dbReference type="RefSeq" id="XP_002837859.1">
    <property type="nucleotide sequence ID" value="XM_002837813.1"/>
</dbReference>
<accession>D5GC07</accession>
<dbReference type="EMBL" id="FN430098">
    <property type="protein sequence ID" value="CAZ82050.1"/>
    <property type="molecule type" value="Genomic_DNA"/>
</dbReference>
<dbReference type="Pfam" id="PF17652">
    <property type="entry name" value="Glyco_hydro81C"/>
    <property type="match status" value="1"/>
</dbReference>
<dbReference type="GO" id="GO:0042973">
    <property type="term" value="F:glucan endo-1,3-beta-D-glucosidase activity"/>
    <property type="evidence" value="ECO:0007669"/>
    <property type="project" value="UniProtKB-EC"/>
</dbReference>